<evidence type="ECO:0000313" key="2">
    <source>
        <dbReference type="Proteomes" id="UP000663193"/>
    </source>
</evidence>
<protein>
    <submittedName>
        <fullName evidence="1">Uncharacterized protein</fullName>
    </submittedName>
</protein>
<organism evidence="1 2">
    <name type="scientific">Phaeosphaeria nodorum (strain SN15 / ATCC MYA-4574 / FGSC 10173)</name>
    <name type="common">Glume blotch fungus</name>
    <name type="synonym">Parastagonospora nodorum</name>
    <dbReference type="NCBI Taxonomy" id="321614"/>
    <lineage>
        <taxon>Eukaryota</taxon>
        <taxon>Fungi</taxon>
        <taxon>Dikarya</taxon>
        <taxon>Ascomycota</taxon>
        <taxon>Pezizomycotina</taxon>
        <taxon>Dothideomycetes</taxon>
        <taxon>Pleosporomycetidae</taxon>
        <taxon>Pleosporales</taxon>
        <taxon>Pleosporineae</taxon>
        <taxon>Phaeosphaeriaceae</taxon>
        <taxon>Parastagonospora</taxon>
    </lineage>
</organism>
<proteinExistence type="predicted"/>
<evidence type="ECO:0000313" key="1">
    <source>
        <dbReference type="EMBL" id="QRD05622.1"/>
    </source>
</evidence>
<dbReference type="EMBL" id="CP069041">
    <property type="protein sequence ID" value="QRD05622.1"/>
    <property type="molecule type" value="Genomic_DNA"/>
</dbReference>
<name>A0A7U2I9C0_PHANO</name>
<reference evidence="2" key="1">
    <citation type="journal article" date="2021" name="BMC Genomics">
        <title>Chromosome-level genome assembly and manually-curated proteome of model necrotroph Parastagonospora nodorum Sn15 reveals a genome-wide trove of candidate effector homologs, and redundancy of virulence-related functions within an accessory chromosome.</title>
        <authorList>
            <person name="Bertazzoni S."/>
            <person name="Jones D.A.B."/>
            <person name="Phan H.T."/>
            <person name="Tan K.-C."/>
            <person name="Hane J.K."/>
        </authorList>
    </citation>
    <scope>NUCLEOTIDE SEQUENCE [LARGE SCALE GENOMIC DNA]</scope>
    <source>
        <strain evidence="2">SN15 / ATCC MYA-4574 / FGSC 10173)</strain>
    </source>
</reference>
<accession>A0A7U2I9C0</accession>
<dbReference type="VEuPathDB" id="FungiDB:JI435_422560"/>
<dbReference type="AlphaFoldDB" id="A0A7U2I9C0"/>
<gene>
    <name evidence="1" type="ORF">JI435_422560</name>
</gene>
<dbReference type="Proteomes" id="UP000663193">
    <property type="component" value="Chromosome 19"/>
</dbReference>
<keyword evidence="2" id="KW-1185">Reference proteome</keyword>
<sequence length="67" mass="7710">MLTPFHLAQVSHASMTGSRRSKTRCGLVHPCKPPSDYRRDAHSNQCWNSCRVLLLLWNCRDGNWSLL</sequence>